<keyword evidence="1" id="KW-0175">Coiled coil</keyword>
<dbReference type="EMBL" id="CAJPDT010000155">
    <property type="protein sequence ID" value="CAF9941733.1"/>
    <property type="molecule type" value="Genomic_DNA"/>
</dbReference>
<feature type="compositionally biased region" description="Polar residues" evidence="2">
    <location>
        <begin position="510"/>
        <end position="539"/>
    </location>
</feature>
<feature type="chain" id="PRO_5034401384" evidence="3">
    <location>
        <begin position="22"/>
        <end position="613"/>
    </location>
</feature>
<comment type="caution">
    <text evidence="4">The sequence shown here is derived from an EMBL/GenBank/DDBJ whole genome shotgun (WGS) entry which is preliminary data.</text>
</comment>
<organism evidence="4 5">
    <name type="scientific">Imshaugia aleurites</name>
    <dbReference type="NCBI Taxonomy" id="172621"/>
    <lineage>
        <taxon>Eukaryota</taxon>
        <taxon>Fungi</taxon>
        <taxon>Dikarya</taxon>
        <taxon>Ascomycota</taxon>
        <taxon>Pezizomycotina</taxon>
        <taxon>Lecanoromycetes</taxon>
        <taxon>OSLEUM clade</taxon>
        <taxon>Lecanoromycetidae</taxon>
        <taxon>Lecanorales</taxon>
        <taxon>Lecanorineae</taxon>
        <taxon>Parmeliaceae</taxon>
        <taxon>Imshaugia</taxon>
    </lineage>
</organism>
<name>A0A8H3PIP6_9LECA</name>
<evidence type="ECO:0000313" key="5">
    <source>
        <dbReference type="Proteomes" id="UP000664534"/>
    </source>
</evidence>
<reference evidence="4" key="1">
    <citation type="submission" date="2021-03" db="EMBL/GenBank/DDBJ databases">
        <authorList>
            <person name="Tagirdzhanova G."/>
        </authorList>
    </citation>
    <scope>NUCLEOTIDE SEQUENCE</scope>
</reference>
<gene>
    <name evidence="4" type="ORF">IMSHALPRED_002869</name>
</gene>
<feature type="region of interest" description="Disordered" evidence="2">
    <location>
        <begin position="461"/>
        <end position="613"/>
    </location>
</feature>
<feature type="coiled-coil region" evidence="1">
    <location>
        <begin position="262"/>
        <end position="338"/>
    </location>
</feature>
<dbReference type="OrthoDB" id="10378247at2759"/>
<feature type="compositionally biased region" description="Basic and acidic residues" evidence="2">
    <location>
        <begin position="45"/>
        <end position="54"/>
    </location>
</feature>
<feature type="region of interest" description="Disordered" evidence="2">
    <location>
        <begin position="45"/>
        <end position="65"/>
    </location>
</feature>
<dbReference type="Proteomes" id="UP000664534">
    <property type="component" value="Unassembled WGS sequence"/>
</dbReference>
<accession>A0A8H3PIP6</accession>
<proteinExistence type="predicted"/>
<evidence type="ECO:0000256" key="3">
    <source>
        <dbReference type="SAM" id="SignalP"/>
    </source>
</evidence>
<feature type="compositionally biased region" description="Acidic residues" evidence="2">
    <location>
        <begin position="474"/>
        <end position="484"/>
    </location>
</feature>
<evidence type="ECO:0000256" key="2">
    <source>
        <dbReference type="SAM" id="MobiDB-lite"/>
    </source>
</evidence>
<feature type="compositionally biased region" description="Gly residues" evidence="2">
    <location>
        <begin position="590"/>
        <end position="599"/>
    </location>
</feature>
<evidence type="ECO:0000313" key="4">
    <source>
        <dbReference type="EMBL" id="CAF9941733.1"/>
    </source>
</evidence>
<keyword evidence="3" id="KW-0732">Signal</keyword>
<dbReference type="AlphaFoldDB" id="A0A8H3PIP6"/>
<protein>
    <submittedName>
        <fullName evidence="4">Uncharacterized protein</fullName>
    </submittedName>
</protein>
<feature type="signal peptide" evidence="3">
    <location>
        <begin position="1"/>
        <end position="21"/>
    </location>
</feature>
<sequence length="613" mass="67360">MMYFFLETLIFIAQFFSSSQLKPSGQRMGGQEKKVGKERANLHDNVKDGSKSARPESPAGFMTTPARNPSGSCAFFENATLSGHNDYSSKKRCIDVSTQTQADAGANDNATDDSASQANIKQFMVDASTQTEENMFADSGPMDNRAPEATLVNTPTEVVSPSMIYHGYDEDSIKPKDDIVKVTSFSMETIALVNRALNQVVFQRVQKELAPTNGLGNIEQEETRNTDFLPGAMDSGHHTPLEEIDSTIPDASENIAATLASLTAQEQLLRAEEAAHQQTREELARLEIWCESLEYENSGLRTRVDHAERENAGLQIQVQDAEDQRRGLFMEISDAERRATDLLNSNELYISMITDLRNRVLDLEANISGYIQLGIHFFARLQKAEKLLNPCDRVFAEFKRLLSDAAQYFNPPVGAGERNGDFHDDVARVEEIDEDDHEEEGHNDQEDDTTLELLTNVISSSHPSTKNAAASPAEDSDTPPDDEAVPGPSRPMRPGTAKRTPLSAFAAKFENSSENPSLSRFENSAQQSLQAPSTATSAISIDFGFSEASAKSEEEESEMDALPEVVQESKYTPKVSKTSARKRDRRGGNDGRGSQGRGTKGALRGGRVTPWGN</sequence>
<keyword evidence="5" id="KW-1185">Reference proteome</keyword>
<evidence type="ECO:0000256" key="1">
    <source>
        <dbReference type="SAM" id="Coils"/>
    </source>
</evidence>